<name>A0A557SZJ0_9ARCH</name>
<evidence type="ECO:0000313" key="2">
    <source>
        <dbReference type="Proteomes" id="UP000315289"/>
    </source>
</evidence>
<dbReference type="AlphaFoldDB" id="A0A557SZJ0"/>
<proteinExistence type="predicted"/>
<dbReference type="PANTHER" id="PTHR43861:SF6">
    <property type="entry name" value="METHYLTRANSFERASE TYPE 11"/>
    <property type="match status" value="1"/>
</dbReference>
<dbReference type="EMBL" id="VOAH01000001">
    <property type="protein sequence ID" value="TVP42028.1"/>
    <property type="molecule type" value="Genomic_DNA"/>
</dbReference>
<reference evidence="1 2" key="1">
    <citation type="journal article" date="2019" name="Front. Microbiol.">
        <title>Ammonia Oxidation by the Arctic Terrestrial Thaumarchaeote Candidatus Nitrosocosmicus arcticus Is Stimulated by Increasing Temperatures.</title>
        <authorList>
            <person name="Alves R.J.E."/>
            <person name="Kerou M."/>
            <person name="Zappe A."/>
            <person name="Bittner R."/>
            <person name="Abby S.S."/>
            <person name="Schmidt H.A."/>
            <person name="Pfeifer K."/>
            <person name="Schleper C."/>
        </authorList>
    </citation>
    <scope>NUCLEOTIDE SEQUENCE [LARGE SCALE GENOMIC DNA]</scope>
    <source>
        <strain evidence="1 2">Kfb</strain>
    </source>
</reference>
<comment type="caution">
    <text evidence="1">The sequence shown here is derived from an EMBL/GenBank/DDBJ whole genome shotgun (WGS) entry which is preliminary data.</text>
</comment>
<organism evidence="1 2">
    <name type="scientific">Candidatus Nitrosocosmicus arcticus</name>
    <dbReference type="NCBI Taxonomy" id="2035267"/>
    <lineage>
        <taxon>Archaea</taxon>
        <taxon>Nitrososphaerota</taxon>
        <taxon>Nitrososphaeria</taxon>
        <taxon>Nitrososphaerales</taxon>
        <taxon>Nitrososphaeraceae</taxon>
        <taxon>Candidatus Nitrosocosmicus</taxon>
    </lineage>
</organism>
<dbReference type="PANTHER" id="PTHR43861">
    <property type="entry name" value="TRANS-ACONITATE 2-METHYLTRANSFERASE-RELATED"/>
    <property type="match status" value="1"/>
</dbReference>
<dbReference type="Proteomes" id="UP000315289">
    <property type="component" value="Unassembled WGS sequence"/>
</dbReference>
<dbReference type="SUPFAM" id="SSF53335">
    <property type="entry name" value="S-adenosyl-L-methionine-dependent methyltransferases"/>
    <property type="match status" value="1"/>
</dbReference>
<dbReference type="InterPro" id="IPR010743">
    <property type="entry name" value="Methionine_synth_MetW"/>
</dbReference>
<gene>
    <name evidence="1" type="ORF">NARC_10434</name>
</gene>
<dbReference type="InterPro" id="IPR029063">
    <property type="entry name" value="SAM-dependent_MTases_sf"/>
</dbReference>
<sequence length="269" mass="31490">MTAHYLSLSVPIKFLTNNKHENMMIIELIHMYLRTQIRSLVSFSKGLSKELTRSIREKDLDFPEMFEDYEKYHTNINTGKTVRYQLIKDWILPNSTILDVGVGDGHMAELLMKNKNALVTGMDISNIACQKAKDRGISVIVRDINNGINLDPEQHYDYILLVEVIEHTIYPQKILMESISHAKKGVIVTIPNSAYIKWRIQLMRGYSPRQSFSHLHFWSIKDFYLFCKKLNIEIIDFKTLLPQLLLRYRNLLAWQQCWLIAPKSSNNKM</sequence>
<protein>
    <submittedName>
        <fullName evidence="1">Putative Methionine biosynthesis protein MetW</fullName>
    </submittedName>
</protein>
<keyword evidence="2" id="KW-1185">Reference proteome</keyword>
<dbReference type="Pfam" id="PF07021">
    <property type="entry name" value="MetW"/>
    <property type="match status" value="1"/>
</dbReference>
<dbReference type="Gene3D" id="3.40.50.150">
    <property type="entry name" value="Vaccinia Virus protein VP39"/>
    <property type="match status" value="1"/>
</dbReference>
<dbReference type="CDD" id="cd02440">
    <property type="entry name" value="AdoMet_MTases"/>
    <property type="match status" value="1"/>
</dbReference>
<evidence type="ECO:0000313" key="1">
    <source>
        <dbReference type="EMBL" id="TVP42028.1"/>
    </source>
</evidence>
<accession>A0A557SZJ0</accession>